<dbReference type="AlphaFoldDB" id="A0A9P8AH15"/>
<keyword evidence="9" id="KW-1185">Reference proteome</keyword>
<name>A0A9P8AH15_9ASCO</name>
<comment type="subcellular location">
    <subcellularLocation>
        <location evidence="1">Cytoplasm</location>
    </subcellularLocation>
</comment>
<dbReference type="InterPro" id="IPR045886">
    <property type="entry name" value="ThiF/MoeB/HesA"/>
</dbReference>
<evidence type="ECO:0000259" key="7">
    <source>
        <dbReference type="Pfam" id="PF00899"/>
    </source>
</evidence>
<dbReference type="PIRSF" id="PIRSF039099">
    <property type="entry name" value="APP-BP1"/>
    <property type="match status" value="1"/>
</dbReference>
<dbReference type="Gene3D" id="3.40.50.720">
    <property type="entry name" value="NAD(P)-binding Rossmann-like Domain"/>
    <property type="match status" value="1"/>
</dbReference>
<feature type="domain" description="THIF-type NAD/FAD binding fold" evidence="7">
    <location>
        <begin position="8"/>
        <end position="506"/>
    </location>
</feature>
<gene>
    <name evidence="8" type="ORF">KQ657_001941</name>
</gene>
<comment type="caution">
    <text evidence="8">The sequence shown here is derived from an EMBL/GenBank/DDBJ whole genome shotgun (WGS) entry which is preliminary data.</text>
</comment>
<dbReference type="InterPro" id="IPR000594">
    <property type="entry name" value="ThiF_NAD_FAD-bd"/>
</dbReference>
<dbReference type="InterPro" id="IPR035985">
    <property type="entry name" value="Ubiquitin-activating_enz"/>
</dbReference>
<evidence type="ECO:0000256" key="3">
    <source>
        <dbReference type="ARBA" id="ARBA00006868"/>
    </source>
</evidence>
<comment type="pathway">
    <text evidence="2 6">Protein modification; protein neddylation.</text>
</comment>
<evidence type="ECO:0000313" key="8">
    <source>
        <dbReference type="EMBL" id="KAG7192223.1"/>
    </source>
</evidence>
<evidence type="ECO:0000313" key="9">
    <source>
        <dbReference type="Proteomes" id="UP000790833"/>
    </source>
</evidence>
<dbReference type="OrthoDB" id="1708823at2759"/>
<evidence type="ECO:0000256" key="5">
    <source>
        <dbReference type="ARBA" id="ARBA00022786"/>
    </source>
</evidence>
<dbReference type="RefSeq" id="XP_043047773.1">
    <property type="nucleotide sequence ID" value="XM_043192718.1"/>
</dbReference>
<dbReference type="InterPro" id="IPR030667">
    <property type="entry name" value="APP-BP1"/>
</dbReference>
<evidence type="ECO:0000256" key="6">
    <source>
        <dbReference type="PIRNR" id="PIRNR039099"/>
    </source>
</evidence>
<dbReference type="SUPFAM" id="SSF69572">
    <property type="entry name" value="Activating enzymes of the ubiquitin-like proteins"/>
    <property type="match status" value="1"/>
</dbReference>
<dbReference type="GO" id="GO:0019781">
    <property type="term" value="F:NEDD8 activating enzyme activity"/>
    <property type="evidence" value="ECO:0007669"/>
    <property type="project" value="UniProtKB-UniRule"/>
</dbReference>
<comment type="function">
    <text evidence="6">Regulatory subunit of the dimeric UBA3-ULA1 E1 enzyme.</text>
</comment>
<dbReference type="PANTHER" id="PTHR10953:SF29">
    <property type="entry name" value="NEDD8-ACTIVATING ENZYME E1 REGULATORY SUBUNIT"/>
    <property type="match status" value="1"/>
</dbReference>
<organism evidence="8 9">
    <name type="scientific">Scheffersomyces spartinae</name>
    <dbReference type="NCBI Taxonomy" id="45513"/>
    <lineage>
        <taxon>Eukaryota</taxon>
        <taxon>Fungi</taxon>
        <taxon>Dikarya</taxon>
        <taxon>Ascomycota</taxon>
        <taxon>Saccharomycotina</taxon>
        <taxon>Pichiomycetes</taxon>
        <taxon>Debaryomycetaceae</taxon>
        <taxon>Scheffersomyces</taxon>
    </lineage>
</organism>
<evidence type="ECO:0000256" key="2">
    <source>
        <dbReference type="ARBA" id="ARBA00005032"/>
    </source>
</evidence>
<protein>
    <recommendedName>
        <fullName evidence="6">NEDD8-activating enzyme E1 regulatory subunit</fullName>
    </recommendedName>
</protein>
<dbReference type="PANTHER" id="PTHR10953">
    <property type="entry name" value="UBIQUITIN-ACTIVATING ENZYME E1"/>
    <property type="match status" value="1"/>
</dbReference>
<evidence type="ECO:0000256" key="4">
    <source>
        <dbReference type="ARBA" id="ARBA00022490"/>
    </source>
</evidence>
<proteinExistence type="inferred from homology"/>
<accession>A0A9P8AH15</accession>
<dbReference type="GeneID" id="66115315"/>
<evidence type="ECO:0000256" key="1">
    <source>
        <dbReference type="ARBA" id="ARBA00004496"/>
    </source>
</evidence>
<dbReference type="Pfam" id="PF00899">
    <property type="entry name" value="ThiF"/>
    <property type="match status" value="1"/>
</dbReference>
<dbReference type="GO" id="GO:0005737">
    <property type="term" value="C:cytoplasm"/>
    <property type="evidence" value="ECO:0007669"/>
    <property type="project" value="UniProtKB-SubCell"/>
</dbReference>
<comment type="similarity">
    <text evidence="3 6">Belongs to the ubiquitin-activating E1 family. ULA1 subfamily.</text>
</comment>
<keyword evidence="4" id="KW-0963">Cytoplasm</keyword>
<dbReference type="GO" id="GO:0045116">
    <property type="term" value="P:protein neddylation"/>
    <property type="evidence" value="ECO:0007669"/>
    <property type="project" value="UniProtKB-UniRule"/>
</dbReference>
<reference evidence="8" key="1">
    <citation type="submission" date="2021-03" db="EMBL/GenBank/DDBJ databases">
        <authorList>
            <person name="Palmer J.M."/>
        </authorList>
    </citation>
    <scope>NUCLEOTIDE SEQUENCE</scope>
    <source>
        <strain evidence="8">ARV_011</strain>
    </source>
</reference>
<dbReference type="Gene3D" id="3.40.50.12550">
    <property type="entry name" value="Ubiquitin-activating enzyme E1, inactive adenylation domain, subdomain 2"/>
    <property type="match status" value="1"/>
</dbReference>
<dbReference type="Proteomes" id="UP000790833">
    <property type="component" value="Unassembled WGS sequence"/>
</dbReference>
<keyword evidence="5 6" id="KW-0833">Ubl conjugation pathway</keyword>
<dbReference type="EMBL" id="JAHMUF010000019">
    <property type="protein sequence ID" value="KAG7192223.1"/>
    <property type="molecule type" value="Genomic_DNA"/>
</dbReference>
<sequence length="513" mass="58032">MIDKQTKYDRQLRLWANTGQDNLERCHLCMINADATASETLKNLVLPGLGKFTIVDAGTVCPGDLSGNFFLTEADLGKNRAEALTRNLLELNPDVEGKWVAEQSIDSLDAQFWDQFDMVIISNYVKGYDELVQLLWRQDIPLLVATTMGYYGSLHVIRSETTVVETHHPSQRFQLFLDKPWPELQQFVDSFDLETLDETDHAQVPYIVIYIKLLAQLRASNSPIPKTYQQKQHFKTLIESLSRDISQETNFIEASSSLFRTVLETEIPPSVVEIMKIASKLDLTQTSLFWIYVKALENFASKNEGLLPLPGTLPDMASNTANYVQLQKIYHQKAIKDREAFAKEVQILSASLGREEADDLNLDLISSFCKNSNLLYVSKGSYKQVSEQIVKDCLVPGKYNISAVYLSLLNTRYYFNIFGSLPSIKDLESFTQLAFDVIFKPYMSSISDIPESVILTFTDVLSHNTNSYHNLASFIGGITAQEVLKIATAQYIPLDNVFVFDGIVSTSQKWKIE</sequence>